<evidence type="ECO:0000259" key="17">
    <source>
        <dbReference type="PROSITE" id="PS50011"/>
    </source>
</evidence>
<evidence type="ECO:0000256" key="12">
    <source>
        <dbReference type="ARBA" id="ARBA00024334"/>
    </source>
</evidence>
<dbReference type="PROSITE" id="PS00108">
    <property type="entry name" value="PROTEIN_KINASE_ST"/>
    <property type="match status" value="1"/>
</dbReference>
<dbReference type="PROSITE" id="PS00107">
    <property type="entry name" value="PROTEIN_KINASE_ATP"/>
    <property type="match status" value="1"/>
</dbReference>
<comment type="caution">
    <text evidence="18">The sequence shown here is derived from an EMBL/GenBank/DDBJ whole genome shotgun (WGS) entry which is preliminary data.</text>
</comment>
<dbReference type="FunFam" id="3.30.200.20:FF:000315">
    <property type="entry name" value="Calcium-dependent protein kinase 3"/>
    <property type="match status" value="1"/>
</dbReference>
<dbReference type="AlphaFoldDB" id="A0AAU9JWG0"/>
<evidence type="ECO:0000313" key="19">
    <source>
        <dbReference type="Proteomes" id="UP001162131"/>
    </source>
</evidence>
<dbReference type="EMBL" id="CAJZBQ010000047">
    <property type="protein sequence ID" value="CAG9329424.1"/>
    <property type="molecule type" value="Genomic_DNA"/>
</dbReference>
<evidence type="ECO:0000256" key="16">
    <source>
        <dbReference type="RuleBase" id="RU000304"/>
    </source>
</evidence>
<evidence type="ECO:0000256" key="5">
    <source>
        <dbReference type="ARBA" id="ARBA00022679"/>
    </source>
</evidence>
<dbReference type="GO" id="GO:0004674">
    <property type="term" value="F:protein serine/threonine kinase activity"/>
    <property type="evidence" value="ECO:0007669"/>
    <property type="project" value="UniProtKB-KW"/>
</dbReference>
<dbReference type="InterPro" id="IPR008271">
    <property type="entry name" value="Ser/Thr_kinase_AS"/>
</dbReference>
<keyword evidence="10" id="KW-0106">Calcium</keyword>
<reference evidence="18" key="1">
    <citation type="submission" date="2021-09" db="EMBL/GenBank/DDBJ databases">
        <authorList>
            <consortium name="AG Swart"/>
            <person name="Singh M."/>
            <person name="Singh A."/>
            <person name="Seah K."/>
            <person name="Emmerich C."/>
        </authorList>
    </citation>
    <scope>NUCLEOTIDE SEQUENCE</scope>
    <source>
        <strain evidence="18">ATCC30299</strain>
    </source>
</reference>
<dbReference type="Pfam" id="PF00069">
    <property type="entry name" value="Pkinase"/>
    <property type="match status" value="1"/>
</dbReference>
<name>A0AAU9JWG0_9CILI</name>
<evidence type="ECO:0000256" key="14">
    <source>
        <dbReference type="ARBA" id="ARBA00048679"/>
    </source>
</evidence>
<evidence type="ECO:0000256" key="2">
    <source>
        <dbReference type="ARBA" id="ARBA00011245"/>
    </source>
</evidence>
<dbReference type="PANTHER" id="PTHR24347">
    <property type="entry name" value="SERINE/THREONINE-PROTEIN KINASE"/>
    <property type="match status" value="1"/>
</dbReference>
<evidence type="ECO:0000256" key="11">
    <source>
        <dbReference type="ARBA" id="ARBA00022840"/>
    </source>
</evidence>
<dbReference type="InterPro" id="IPR017441">
    <property type="entry name" value="Protein_kinase_ATP_BS"/>
</dbReference>
<keyword evidence="4 16" id="KW-0723">Serine/threonine-protein kinase</keyword>
<evidence type="ECO:0000256" key="6">
    <source>
        <dbReference type="ARBA" id="ARBA00022723"/>
    </source>
</evidence>
<feature type="binding site" evidence="15">
    <location>
        <position position="158"/>
    </location>
    <ligand>
        <name>ATP</name>
        <dbReference type="ChEBI" id="CHEBI:30616"/>
    </ligand>
</feature>
<evidence type="ECO:0000256" key="7">
    <source>
        <dbReference type="ARBA" id="ARBA00022737"/>
    </source>
</evidence>
<keyword evidence="11 15" id="KW-0067">ATP-binding</keyword>
<dbReference type="GO" id="GO:0005524">
    <property type="term" value="F:ATP binding"/>
    <property type="evidence" value="ECO:0007669"/>
    <property type="project" value="UniProtKB-UniRule"/>
</dbReference>
<keyword evidence="5" id="KW-0808">Transferase</keyword>
<gene>
    <name evidence="18" type="ORF">BSTOLATCC_MIC48244</name>
</gene>
<proteinExistence type="inferred from homology"/>
<comment type="catalytic activity">
    <reaction evidence="13">
        <text>L-threonyl-[protein] + ATP = O-phospho-L-threonyl-[protein] + ADP + H(+)</text>
        <dbReference type="Rhea" id="RHEA:46608"/>
        <dbReference type="Rhea" id="RHEA-COMP:11060"/>
        <dbReference type="Rhea" id="RHEA-COMP:11605"/>
        <dbReference type="ChEBI" id="CHEBI:15378"/>
        <dbReference type="ChEBI" id="CHEBI:30013"/>
        <dbReference type="ChEBI" id="CHEBI:30616"/>
        <dbReference type="ChEBI" id="CHEBI:61977"/>
        <dbReference type="ChEBI" id="CHEBI:456216"/>
        <dbReference type="EC" id="2.7.11.1"/>
    </reaction>
</comment>
<keyword evidence="9" id="KW-0418">Kinase</keyword>
<protein>
    <recommendedName>
        <fullName evidence="3">non-specific serine/threonine protein kinase</fullName>
        <ecNumber evidence="3">2.7.11.1</ecNumber>
    </recommendedName>
</protein>
<dbReference type="InterPro" id="IPR011009">
    <property type="entry name" value="Kinase-like_dom_sf"/>
</dbReference>
<keyword evidence="7" id="KW-0677">Repeat</keyword>
<organism evidence="18 19">
    <name type="scientific">Blepharisma stoltei</name>
    <dbReference type="NCBI Taxonomy" id="1481888"/>
    <lineage>
        <taxon>Eukaryota</taxon>
        <taxon>Sar</taxon>
        <taxon>Alveolata</taxon>
        <taxon>Ciliophora</taxon>
        <taxon>Postciliodesmatophora</taxon>
        <taxon>Heterotrichea</taxon>
        <taxon>Heterotrichida</taxon>
        <taxon>Blepharismidae</taxon>
        <taxon>Blepharisma</taxon>
    </lineage>
</organism>
<sequence>MQSIFSEADTTLHNGKNFWIPYNQACLPIIYEGYLTEITEIGPVINYYLLNKHFLLKLNKGSIIVEGMTILKWKRVTPFKDNRENPKYGFKLGHNDNYRIFYVNSEEELNIWINKLSFVGIIDNIEKDYSMAREIGKGSFARVFLGIENTSSQEFAIKCFNKMDLWNRKNGIKHLLNEIDIMRKLDHPNILKLFKVYEDCDKVYLVLEYAEGGDLRKRLSECKKYPEEAAIRFIQKLLRVVDYMKSLNIVHKDIKPENILLTSPSDNSNFKLADFGLACECDGYLEGKCGSLGYVAPEILWGMKYSFNVDVFSTGVVFFALIAGRSPFYGKSVNEIYLKNLNCNIQFNEKCWINIKIPTINMIQILTNKDPSFRPLAKHALRNALFDDADNNYQINLSPLSYLLTKQSNEKSWLENKEDVNCLI</sequence>
<evidence type="ECO:0000256" key="13">
    <source>
        <dbReference type="ARBA" id="ARBA00047899"/>
    </source>
</evidence>
<dbReference type="FunFam" id="1.10.510.10:FF:000571">
    <property type="entry name" value="Maternal embryonic leucine zipper kinase"/>
    <property type="match status" value="1"/>
</dbReference>
<evidence type="ECO:0000313" key="18">
    <source>
        <dbReference type="EMBL" id="CAG9329424.1"/>
    </source>
</evidence>
<dbReference type="Proteomes" id="UP001162131">
    <property type="component" value="Unassembled WGS sequence"/>
</dbReference>
<dbReference type="InterPro" id="IPR000719">
    <property type="entry name" value="Prot_kinase_dom"/>
</dbReference>
<evidence type="ECO:0000256" key="3">
    <source>
        <dbReference type="ARBA" id="ARBA00012513"/>
    </source>
</evidence>
<comment type="catalytic activity">
    <reaction evidence="14">
        <text>L-seryl-[protein] + ATP = O-phospho-L-seryl-[protein] + ADP + H(+)</text>
        <dbReference type="Rhea" id="RHEA:17989"/>
        <dbReference type="Rhea" id="RHEA-COMP:9863"/>
        <dbReference type="Rhea" id="RHEA-COMP:11604"/>
        <dbReference type="ChEBI" id="CHEBI:15378"/>
        <dbReference type="ChEBI" id="CHEBI:29999"/>
        <dbReference type="ChEBI" id="CHEBI:30616"/>
        <dbReference type="ChEBI" id="CHEBI:83421"/>
        <dbReference type="ChEBI" id="CHEBI:456216"/>
        <dbReference type="EC" id="2.7.11.1"/>
    </reaction>
</comment>
<accession>A0AAU9JWG0</accession>
<evidence type="ECO:0000256" key="4">
    <source>
        <dbReference type="ARBA" id="ARBA00022527"/>
    </source>
</evidence>
<dbReference type="EC" id="2.7.11.1" evidence="3"/>
<comment type="subunit">
    <text evidence="2">Monomer.</text>
</comment>
<dbReference type="SUPFAM" id="SSF50729">
    <property type="entry name" value="PH domain-like"/>
    <property type="match status" value="1"/>
</dbReference>
<evidence type="ECO:0000256" key="10">
    <source>
        <dbReference type="ARBA" id="ARBA00022837"/>
    </source>
</evidence>
<comment type="cofactor">
    <cofactor evidence="1">
        <name>Mg(2+)</name>
        <dbReference type="ChEBI" id="CHEBI:18420"/>
    </cofactor>
</comment>
<keyword evidence="19" id="KW-1185">Reference proteome</keyword>
<dbReference type="SMART" id="SM00220">
    <property type="entry name" value="S_TKc"/>
    <property type="match status" value="1"/>
</dbReference>
<feature type="domain" description="Protein kinase" evidence="17">
    <location>
        <begin position="129"/>
        <end position="386"/>
    </location>
</feature>
<keyword evidence="6" id="KW-0479">Metal-binding</keyword>
<evidence type="ECO:0000256" key="8">
    <source>
        <dbReference type="ARBA" id="ARBA00022741"/>
    </source>
</evidence>
<keyword evidence="8 15" id="KW-0547">Nucleotide-binding</keyword>
<dbReference type="GO" id="GO:0046872">
    <property type="term" value="F:metal ion binding"/>
    <property type="evidence" value="ECO:0007669"/>
    <property type="project" value="UniProtKB-KW"/>
</dbReference>
<evidence type="ECO:0000256" key="9">
    <source>
        <dbReference type="ARBA" id="ARBA00022777"/>
    </source>
</evidence>
<evidence type="ECO:0000256" key="15">
    <source>
        <dbReference type="PROSITE-ProRule" id="PRU10141"/>
    </source>
</evidence>
<dbReference type="SUPFAM" id="SSF56112">
    <property type="entry name" value="Protein kinase-like (PK-like)"/>
    <property type="match status" value="1"/>
</dbReference>
<evidence type="ECO:0000256" key="1">
    <source>
        <dbReference type="ARBA" id="ARBA00001946"/>
    </source>
</evidence>
<comment type="similarity">
    <text evidence="12">Belongs to the protein kinase superfamily. Ser/Thr protein kinase family. CDPK subfamily.</text>
</comment>
<dbReference type="Gene3D" id="1.10.510.10">
    <property type="entry name" value="Transferase(Phosphotransferase) domain 1"/>
    <property type="match status" value="1"/>
</dbReference>
<dbReference type="PROSITE" id="PS50011">
    <property type="entry name" value="PROTEIN_KINASE_DOM"/>
    <property type="match status" value="1"/>
</dbReference>